<gene>
    <name evidence="2" type="ORF">SAMN05661091_5403</name>
</gene>
<keyword evidence="3" id="KW-1185">Reference proteome</keyword>
<evidence type="ECO:0000313" key="3">
    <source>
        <dbReference type="Proteomes" id="UP000192940"/>
    </source>
</evidence>
<proteinExistence type="predicted"/>
<feature type="transmembrane region" description="Helical" evidence="1">
    <location>
        <begin position="103"/>
        <end position="122"/>
    </location>
</feature>
<name>A0A1X7HQS2_9BACL</name>
<keyword evidence="1" id="KW-1133">Transmembrane helix</keyword>
<evidence type="ECO:0000313" key="2">
    <source>
        <dbReference type="EMBL" id="SMF91278.1"/>
    </source>
</evidence>
<feature type="transmembrane region" description="Helical" evidence="1">
    <location>
        <begin position="66"/>
        <end position="83"/>
    </location>
</feature>
<keyword evidence="1" id="KW-0812">Transmembrane</keyword>
<feature type="transmembrane region" description="Helical" evidence="1">
    <location>
        <begin position="192"/>
        <end position="214"/>
    </location>
</feature>
<organism evidence="2 3">
    <name type="scientific">Paenibacillus uliginis N3/975</name>
    <dbReference type="NCBI Taxonomy" id="1313296"/>
    <lineage>
        <taxon>Bacteria</taxon>
        <taxon>Bacillati</taxon>
        <taxon>Bacillota</taxon>
        <taxon>Bacilli</taxon>
        <taxon>Bacillales</taxon>
        <taxon>Paenibacillaceae</taxon>
        <taxon>Paenibacillus</taxon>
    </lineage>
</organism>
<feature type="transmembrane region" description="Helical" evidence="1">
    <location>
        <begin position="220"/>
        <end position="244"/>
    </location>
</feature>
<feature type="transmembrane region" description="Helical" evidence="1">
    <location>
        <begin position="42"/>
        <end position="59"/>
    </location>
</feature>
<accession>A0A1X7HQS2</accession>
<feature type="transmembrane region" description="Helical" evidence="1">
    <location>
        <begin position="134"/>
        <end position="154"/>
    </location>
</feature>
<sequence>MTFIRKLWAFGIQQALSCIFPVIIFAALGVTKMVEVPGIHRYDLILIICLLAQVGMVAAKLETFDELKVICVFHVIGLMLELYKVHMGSWSYPEEGWSKIGGVPLYSGFMYASVASYICQAWRRTNLRITGWPLPILTVLISAAIYANFFTHHFVWDARWLLTLLLFLVFLRTVVHFDVLGKTYRMPLTLSFLLIGFFIWIAENISTFLGAWTYPGQEKVWSLVHIGKISSWFLLVVISIIIVAQLKHLKLGKRPAKDAPKGTVM</sequence>
<dbReference type="Proteomes" id="UP000192940">
    <property type="component" value="Chromosome I"/>
</dbReference>
<dbReference type="InterPro" id="IPR008535">
    <property type="entry name" value="DUF817"/>
</dbReference>
<keyword evidence="1" id="KW-0472">Membrane</keyword>
<dbReference type="RefSeq" id="WP_208916019.1">
    <property type="nucleotide sequence ID" value="NZ_LT840184.1"/>
</dbReference>
<feature type="transmembrane region" description="Helical" evidence="1">
    <location>
        <begin position="160"/>
        <end position="180"/>
    </location>
</feature>
<protein>
    <submittedName>
        <fullName evidence="2">Uncharacterized membrane protein YoaT, DUF817 family</fullName>
    </submittedName>
</protein>
<dbReference type="AlphaFoldDB" id="A0A1X7HQS2"/>
<evidence type="ECO:0000256" key="1">
    <source>
        <dbReference type="SAM" id="Phobius"/>
    </source>
</evidence>
<feature type="transmembrane region" description="Helical" evidence="1">
    <location>
        <begin position="7"/>
        <end position="30"/>
    </location>
</feature>
<dbReference type="Pfam" id="PF05675">
    <property type="entry name" value="DUF817"/>
    <property type="match status" value="1"/>
</dbReference>
<reference evidence="2 3" key="1">
    <citation type="submission" date="2017-04" db="EMBL/GenBank/DDBJ databases">
        <authorList>
            <person name="Afonso C.L."/>
            <person name="Miller P.J."/>
            <person name="Scott M.A."/>
            <person name="Spackman E."/>
            <person name="Goraichik I."/>
            <person name="Dimitrov K.M."/>
            <person name="Suarez D.L."/>
            <person name="Swayne D.E."/>
        </authorList>
    </citation>
    <scope>NUCLEOTIDE SEQUENCE [LARGE SCALE GENOMIC DNA]</scope>
    <source>
        <strain evidence="2 3">N3/975</strain>
    </source>
</reference>
<dbReference type="STRING" id="1313296.SAMN05661091_5403"/>
<dbReference type="PIRSF" id="PIRSF009141">
    <property type="entry name" value="UCP009141"/>
    <property type="match status" value="1"/>
</dbReference>
<dbReference type="EMBL" id="LT840184">
    <property type="protein sequence ID" value="SMF91278.1"/>
    <property type="molecule type" value="Genomic_DNA"/>
</dbReference>